<gene>
    <name evidence="2" type="ORF">AC579_5688</name>
</gene>
<evidence type="ECO:0000256" key="1">
    <source>
        <dbReference type="SAM" id="SignalP"/>
    </source>
</evidence>
<evidence type="ECO:0000313" key="2">
    <source>
        <dbReference type="EMBL" id="KXT17439.1"/>
    </source>
</evidence>
<feature type="signal peptide" evidence="1">
    <location>
        <begin position="1"/>
        <end position="21"/>
    </location>
</feature>
<evidence type="ECO:0000313" key="3">
    <source>
        <dbReference type="Proteomes" id="UP000073492"/>
    </source>
</evidence>
<dbReference type="AlphaFoldDB" id="A0A139IRS8"/>
<dbReference type="EMBL" id="LFZO01000020">
    <property type="protein sequence ID" value="KXT17439.1"/>
    <property type="molecule type" value="Genomic_DNA"/>
</dbReference>
<keyword evidence="1" id="KW-0732">Signal</keyword>
<sequence length="256" mass="27601">MNVVWILALHYVIGSTDLTVGAATTSSFGHDVGFYIVDGLRAGERHGLTKLMLSSNATIIWNQTKDDQARYPFDSNACAYAEAKPRVCAAIRMSAMVTIALQLPPDSYHRIQHSGGDCYTAGVLSDLPAQIHKESSPEVASTSPSHHLPQTITSQTYTAPVLPRVIFTLPPTRFRDREGSVGFKPGEEITVHAGDRASADAIVIINDQITVVEGVQAPSVGQKKYSSGDSGLVFYDHDSILTRLASDSLHGMFSAE</sequence>
<dbReference type="Proteomes" id="UP000073492">
    <property type="component" value="Unassembled WGS sequence"/>
</dbReference>
<feature type="chain" id="PRO_5007297655" evidence="1">
    <location>
        <begin position="22"/>
        <end position="256"/>
    </location>
</feature>
<proteinExistence type="predicted"/>
<dbReference type="OrthoDB" id="3946770at2759"/>
<keyword evidence="3" id="KW-1185">Reference proteome</keyword>
<organism evidence="2 3">
    <name type="scientific">Pseudocercospora musae</name>
    <dbReference type="NCBI Taxonomy" id="113226"/>
    <lineage>
        <taxon>Eukaryota</taxon>
        <taxon>Fungi</taxon>
        <taxon>Dikarya</taxon>
        <taxon>Ascomycota</taxon>
        <taxon>Pezizomycotina</taxon>
        <taxon>Dothideomycetes</taxon>
        <taxon>Dothideomycetidae</taxon>
        <taxon>Mycosphaerellales</taxon>
        <taxon>Mycosphaerellaceae</taxon>
        <taxon>Pseudocercospora</taxon>
    </lineage>
</organism>
<name>A0A139IRS8_9PEZI</name>
<comment type="caution">
    <text evidence="2">The sequence shown here is derived from an EMBL/GenBank/DDBJ whole genome shotgun (WGS) entry which is preliminary data.</text>
</comment>
<accession>A0A139IRS8</accession>
<protein>
    <submittedName>
        <fullName evidence="2">Uncharacterized protein</fullName>
    </submittedName>
</protein>
<reference evidence="2 3" key="1">
    <citation type="submission" date="2015-07" db="EMBL/GenBank/DDBJ databases">
        <title>Comparative genomics of the Sigatoka disease complex on banana suggests a link between parallel evolutionary changes in Pseudocercospora fijiensis and Pseudocercospora eumusae and increased virulence on the banana host.</title>
        <authorList>
            <person name="Chang T.-C."/>
            <person name="Salvucci A."/>
            <person name="Crous P.W."/>
            <person name="Stergiopoulos I."/>
        </authorList>
    </citation>
    <scope>NUCLEOTIDE SEQUENCE [LARGE SCALE GENOMIC DNA]</scope>
    <source>
        <strain evidence="2 3">CBS 116634</strain>
    </source>
</reference>